<keyword evidence="5 11" id="KW-0812">Transmembrane</keyword>
<comment type="similarity">
    <text evidence="3 9">Belongs to the FliF family.</text>
</comment>
<sequence length="584" mass="62412">MAASTETTAGIAPPENQVDRLREAFNRLSGQQKVGLIVAIAAIVAVIVGSILWSRQPDYKVLFSNLSEKDGGSIIAILEQQNIPHRMSNNGAIMVPNERVHEVRLKLASQGLPRGGMVGFELMENQKFGISQFAEQVNYQRGLEGELARTIMSIGAVEAARVHLAIPKPSVFVREEQKPTASVMLNLYPGRALDGAQVAGITHLISSSVPQLQSSNVSIIDQNGALLSTLKNKLTEAGLDATQLKYVREIENGIIGRIEQILKPVLGSDNFKVQIAADIDFSQSEQTAETFRPNAAQEASVIRSQQNNETASVNQATGGVPGALTNQPPVPATAPLTVPATGGPPATGANQPGNIQGRIDAAGVTAPLNAAGQPINTSKNSTINYEVDRTIRHTKQGMGAIRRLTAAVVVNHRKEIDAKSGKEVNKPLAEAEMKQINDLVREAMGFSQERGDSISVANAPFAGTEKEDISLPAWKDPENVSYIKELVKYLLITAIIAFLYFKVIQPSLKTMFPAPASEDDFDTPGGVAGAAGHVAVIGEDGEEIQDNVQIDHYAAKVQKARDLAQADPKAVANIIKEWMGGNAS</sequence>
<dbReference type="GO" id="GO:0009431">
    <property type="term" value="C:bacterial-type flagellum basal body, MS ring"/>
    <property type="evidence" value="ECO:0007669"/>
    <property type="project" value="InterPro"/>
</dbReference>
<keyword evidence="7 11" id="KW-0472">Membrane</keyword>
<evidence type="ECO:0000313" key="15">
    <source>
        <dbReference type="Proteomes" id="UP000270626"/>
    </source>
</evidence>
<proteinExistence type="inferred from homology"/>
<feature type="domain" description="Flagellar M-ring C-terminal" evidence="13">
    <location>
        <begin position="262"/>
        <end position="461"/>
    </location>
</feature>
<keyword evidence="14" id="KW-0969">Cilium</keyword>
<dbReference type="GO" id="GO:0071973">
    <property type="term" value="P:bacterial-type flagellum-dependent cell motility"/>
    <property type="evidence" value="ECO:0007669"/>
    <property type="project" value="InterPro"/>
</dbReference>
<evidence type="ECO:0000256" key="2">
    <source>
        <dbReference type="ARBA" id="ARBA00004651"/>
    </source>
</evidence>
<evidence type="ECO:0000256" key="5">
    <source>
        <dbReference type="ARBA" id="ARBA00022692"/>
    </source>
</evidence>
<dbReference type="Pfam" id="PF08345">
    <property type="entry name" value="YscJ_FliF_C"/>
    <property type="match status" value="1"/>
</dbReference>
<keyword evidence="14" id="KW-0282">Flagellum</keyword>
<evidence type="ECO:0000256" key="4">
    <source>
        <dbReference type="ARBA" id="ARBA00022475"/>
    </source>
</evidence>
<keyword evidence="15" id="KW-1185">Reference proteome</keyword>
<dbReference type="InterPro" id="IPR006182">
    <property type="entry name" value="FliF_N_dom"/>
</dbReference>
<evidence type="ECO:0000259" key="13">
    <source>
        <dbReference type="Pfam" id="PF08345"/>
    </source>
</evidence>
<dbReference type="InterPro" id="IPR000067">
    <property type="entry name" value="FlgMring_FliF"/>
</dbReference>
<evidence type="ECO:0000256" key="3">
    <source>
        <dbReference type="ARBA" id="ARBA00007971"/>
    </source>
</evidence>
<dbReference type="PANTHER" id="PTHR30046:SF0">
    <property type="entry name" value="FLAGELLAR M-RING PROTEIN"/>
    <property type="match status" value="1"/>
</dbReference>
<evidence type="ECO:0000256" key="10">
    <source>
        <dbReference type="SAM" id="MobiDB-lite"/>
    </source>
</evidence>
<keyword evidence="14" id="KW-0966">Cell projection</keyword>
<comment type="subcellular location">
    <subcellularLocation>
        <location evidence="1 9">Bacterial flagellum basal body</location>
    </subcellularLocation>
    <subcellularLocation>
        <location evidence="2">Cell membrane</location>
        <topology evidence="2">Multi-pass membrane protein</topology>
    </subcellularLocation>
</comment>
<dbReference type="PIRSF" id="PIRSF004862">
    <property type="entry name" value="FliF"/>
    <property type="match status" value="1"/>
</dbReference>
<feature type="transmembrane region" description="Helical" evidence="11">
    <location>
        <begin position="34"/>
        <end position="53"/>
    </location>
</feature>
<accession>A0A495VLZ4</accession>
<evidence type="ECO:0000259" key="12">
    <source>
        <dbReference type="Pfam" id="PF01514"/>
    </source>
</evidence>
<dbReference type="OrthoDB" id="8554211at2"/>
<evidence type="ECO:0000256" key="11">
    <source>
        <dbReference type="SAM" id="Phobius"/>
    </source>
</evidence>
<organism evidence="14 15">
    <name type="scientific">Azonexus fungiphilus</name>
    <dbReference type="NCBI Taxonomy" id="146940"/>
    <lineage>
        <taxon>Bacteria</taxon>
        <taxon>Pseudomonadati</taxon>
        <taxon>Pseudomonadota</taxon>
        <taxon>Betaproteobacteria</taxon>
        <taxon>Rhodocyclales</taxon>
        <taxon>Azonexaceae</taxon>
        <taxon>Azonexus</taxon>
    </lineage>
</organism>
<comment type="caution">
    <text evidence="14">The sequence shown here is derived from an EMBL/GenBank/DDBJ whole genome shotgun (WGS) entry which is preliminary data.</text>
</comment>
<evidence type="ECO:0000313" key="14">
    <source>
        <dbReference type="EMBL" id="RKT50421.1"/>
    </source>
</evidence>
<evidence type="ECO:0000256" key="7">
    <source>
        <dbReference type="ARBA" id="ARBA00023136"/>
    </source>
</evidence>
<evidence type="ECO:0000256" key="9">
    <source>
        <dbReference type="PIRNR" id="PIRNR004862"/>
    </source>
</evidence>
<dbReference type="InterPro" id="IPR043427">
    <property type="entry name" value="YscJ/FliF"/>
</dbReference>
<comment type="function">
    <text evidence="9">The M ring may be actively involved in energy transduction.</text>
</comment>
<gene>
    <name evidence="14" type="ORF">DFR40_2980</name>
</gene>
<feature type="region of interest" description="Disordered" evidence="10">
    <location>
        <begin position="302"/>
        <end position="328"/>
    </location>
</feature>
<dbReference type="PRINTS" id="PR01009">
    <property type="entry name" value="FLGMRINGFLIF"/>
</dbReference>
<dbReference type="GO" id="GO:0005886">
    <property type="term" value="C:plasma membrane"/>
    <property type="evidence" value="ECO:0007669"/>
    <property type="project" value="UniProtKB-SubCell"/>
</dbReference>
<reference evidence="14 15" key="1">
    <citation type="submission" date="2018-10" db="EMBL/GenBank/DDBJ databases">
        <title>Genomic Encyclopedia of Type Strains, Phase IV (KMG-IV): sequencing the most valuable type-strain genomes for metagenomic binning, comparative biology and taxonomic classification.</title>
        <authorList>
            <person name="Goeker M."/>
        </authorList>
    </citation>
    <scope>NUCLEOTIDE SEQUENCE [LARGE SCALE GENOMIC DNA]</scope>
    <source>
        <strain evidence="14 15">DSM 23841</strain>
    </source>
</reference>
<dbReference type="Proteomes" id="UP000270626">
    <property type="component" value="Unassembled WGS sequence"/>
</dbReference>
<keyword evidence="4" id="KW-1003">Cell membrane</keyword>
<evidence type="ECO:0000256" key="8">
    <source>
        <dbReference type="ARBA" id="ARBA00023143"/>
    </source>
</evidence>
<keyword evidence="8 9" id="KW-0975">Bacterial flagellum</keyword>
<dbReference type="InterPro" id="IPR045851">
    <property type="entry name" value="AMP-bd_C_sf"/>
</dbReference>
<keyword evidence="6 11" id="KW-1133">Transmembrane helix</keyword>
<dbReference type="InterPro" id="IPR013556">
    <property type="entry name" value="Flag_M-ring_C"/>
</dbReference>
<dbReference type="Pfam" id="PF01514">
    <property type="entry name" value="YscJ_FliF"/>
    <property type="match status" value="1"/>
</dbReference>
<dbReference type="Gene3D" id="3.30.300.30">
    <property type="match status" value="1"/>
</dbReference>
<dbReference type="GO" id="GO:0003774">
    <property type="term" value="F:cytoskeletal motor activity"/>
    <property type="evidence" value="ECO:0007669"/>
    <property type="project" value="InterPro"/>
</dbReference>
<feature type="compositionally biased region" description="Polar residues" evidence="10">
    <location>
        <begin position="302"/>
        <end position="317"/>
    </location>
</feature>
<name>A0A495VLZ4_9RHOO</name>
<evidence type="ECO:0000256" key="1">
    <source>
        <dbReference type="ARBA" id="ARBA00004117"/>
    </source>
</evidence>
<dbReference type="NCBIfam" id="TIGR00206">
    <property type="entry name" value="fliF"/>
    <property type="match status" value="1"/>
</dbReference>
<feature type="domain" description="Flagellar M-ring N-terminal" evidence="12">
    <location>
        <begin position="55"/>
        <end position="228"/>
    </location>
</feature>
<dbReference type="AlphaFoldDB" id="A0A495VLZ4"/>
<evidence type="ECO:0000256" key="6">
    <source>
        <dbReference type="ARBA" id="ARBA00022989"/>
    </source>
</evidence>
<protein>
    <recommendedName>
        <fullName evidence="9">Flagellar M-ring protein</fullName>
    </recommendedName>
</protein>
<dbReference type="EMBL" id="RBXP01000018">
    <property type="protein sequence ID" value="RKT50421.1"/>
    <property type="molecule type" value="Genomic_DNA"/>
</dbReference>
<dbReference type="PANTHER" id="PTHR30046">
    <property type="entry name" value="FLAGELLAR M-RING PROTEIN"/>
    <property type="match status" value="1"/>
</dbReference>